<feature type="region of interest" description="Disordered" evidence="10">
    <location>
        <begin position="824"/>
        <end position="851"/>
    </location>
</feature>
<dbReference type="InterPro" id="IPR002130">
    <property type="entry name" value="Cyclophilin-type_PPIase_dom"/>
</dbReference>
<dbReference type="InterPro" id="IPR010994">
    <property type="entry name" value="RuvA_2-like"/>
</dbReference>
<feature type="region of interest" description="Disordered" evidence="10">
    <location>
        <begin position="953"/>
        <end position="983"/>
    </location>
</feature>
<keyword evidence="9" id="KW-0539">Nucleus</keyword>
<dbReference type="FunFam" id="2.40.100.10:FF:000086">
    <property type="entry name" value="Predicted protein"/>
    <property type="match status" value="1"/>
</dbReference>
<dbReference type="GO" id="GO:0003684">
    <property type="term" value="F:damaged DNA binding"/>
    <property type="evidence" value="ECO:0007669"/>
    <property type="project" value="TreeGrafter"/>
</dbReference>
<reference evidence="13" key="1">
    <citation type="submission" date="2020-10" db="EMBL/GenBank/DDBJ databases">
        <authorList>
            <person name="Han B."/>
            <person name="Lu T."/>
            <person name="Zhao Q."/>
            <person name="Huang X."/>
            <person name="Zhao Y."/>
        </authorList>
    </citation>
    <scope>NUCLEOTIDE SEQUENCE</scope>
</reference>
<keyword evidence="11" id="KW-0472">Membrane</keyword>
<evidence type="ECO:0000259" key="12">
    <source>
        <dbReference type="SMART" id="SM00891"/>
    </source>
</evidence>
<evidence type="ECO:0000256" key="1">
    <source>
        <dbReference type="ARBA" id="ARBA00004123"/>
    </source>
</evidence>
<feature type="compositionally biased region" description="Low complexity" evidence="10">
    <location>
        <begin position="1010"/>
        <end position="1020"/>
    </location>
</feature>
<evidence type="ECO:0000256" key="7">
    <source>
        <dbReference type="ARBA" id="ARBA00023125"/>
    </source>
</evidence>
<evidence type="ECO:0000256" key="10">
    <source>
        <dbReference type="SAM" id="MobiDB-lite"/>
    </source>
</evidence>
<keyword evidence="3" id="KW-0540">Nuclease</keyword>
<evidence type="ECO:0000256" key="4">
    <source>
        <dbReference type="ARBA" id="ARBA00022759"/>
    </source>
</evidence>
<evidence type="ECO:0000256" key="6">
    <source>
        <dbReference type="ARBA" id="ARBA00022801"/>
    </source>
</evidence>
<dbReference type="GO" id="GO:0000110">
    <property type="term" value="C:nucleotide-excision repair factor 1 complex"/>
    <property type="evidence" value="ECO:0007669"/>
    <property type="project" value="TreeGrafter"/>
</dbReference>
<protein>
    <recommendedName>
        <fullName evidence="12">ERCC4 domain-containing protein</fullName>
    </recommendedName>
</protein>
<evidence type="ECO:0000256" key="9">
    <source>
        <dbReference type="ARBA" id="ARBA00023242"/>
    </source>
</evidence>
<dbReference type="InterPro" id="IPR006166">
    <property type="entry name" value="ERCC4_domain"/>
</dbReference>
<dbReference type="InterPro" id="IPR029000">
    <property type="entry name" value="Cyclophilin-like_dom_sf"/>
</dbReference>
<dbReference type="PANTHER" id="PTHR10150:SF0">
    <property type="entry name" value="DNA REPAIR ENDONUCLEASE XPF"/>
    <property type="match status" value="1"/>
</dbReference>
<dbReference type="Pfam" id="PF02732">
    <property type="entry name" value="ERCC4"/>
    <property type="match status" value="1"/>
</dbReference>
<comment type="similarity">
    <text evidence="2">Belongs to the XPF family.</text>
</comment>
<dbReference type="SUPFAM" id="SSF50891">
    <property type="entry name" value="Cyclophilin-like"/>
    <property type="match status" value="1"/>
</dbReference>
<evidence type="ECO:0000256" key="3">
    <source>
        <dbReference type="ARBA" id="ARBA00022722"/>
    </source>
</evidence>
<keyword evidence="11" id="KW-0812">Transmembrane</keyword>
<feature type="compositionally biased region" description="Polar residues" evidence="10">
    <location>
        <begin position="1048"/>
        <end position="1066"/>
    </location>
</feature>
<feature type="compositionally biased region" description="Basic residues" evidence="10">
    <location>
        <begin position="825"/>
        <end position="837"/>
    </location>
</feature>
<dbReference type="PANTHER" id="PTHR10150">
    <property type="entry name" value="DNA REPAIR ENDONUCLEASE XPF"/>
    <property type="match status" value="1"/>
</dbReference>
<dbReference type="FunFam" id="3.40.50.10130:FF:000002">
    <property type="entry name" value="DNA repair endonuclease XPF"/>
    <property type="match status" value="1"/>
</dbReference>
<dbReference type="FunFam" id="1.10.150.20:FF:000038">
    <property type="entry name" value="DNA repair endonuclease UVH1"/>
    <property type="match status" value="1"/>
</dbReference>
<dbReference type="SMART" id="SM00891">
    <property type="entry name" value="ERCC4"/>
    <property type="match status" value="1"/>
</dbReference>
<organism evidence="13 14">
    <name type="scientific">Miscanthus lutarioriparius</name>
    <dbReference type="NCBI Taxonomy" id="422564"/>
    <lineage>
        <taxon>Eukaryota</taxon>
        <taxon>Viridiplantae</taxon>
        <taxon>Streptophyta</taxon>
        <taxon>Embryophyta</taxon>
        <taxon>Tracheophyta</taxon>
        <taxon>Spermatophyta</taxon>
        <taxon>Magnoliopsida</taxon>
        <taxon>Liliopsida</taxon>
        <taxon>Poales</taxon>
        <taxon>Poaceae</taxon>
        <taxon>PACMAD clade</taxon>
        <taxon>Panicoideae</taxon>
        <taxon>Andropogonodae</taxon>
        <taxon>Andropogoneae</taxon>
        <taxon>Saccharinae</taxon>
        <taxon>Miscanthus</taxon>
    </lineage>
</organism>
<evidence type="ECO:0000256" key="8">
    <source>
        <dbReference type="ARBA" id="ARBA00023204"/>
    </source>
</evidence>
<keyword evidence="4" id="KW-0255">Endonuclease</keyword>
<evidence type="ECO:0000313" key="14">
    <source>
        <dbReference type="Proteomes" id="UP000604825"/>
    </source>
</evidence>
<dbReference type="Proteomes" id="UP000604825">
    <property type="component" value="Unassembled WGS sequence"/>
</dbReference>
<keyword evidence="8" id="KW-0234">DNA repair</keyword>
<dbReference type="Gene3D" id="3.40.50.10130">
    <property type="match status" value="1"/>
</dbReference>
<dbReference type="GO" id="GO:0000712">
    <property type="term" value="P:resolution of meiotic recombination intermediates"/>
    <property type="evidence" value="ECO:0007669"/>
    <property type="project" value="TreeGrafter"/>
</dbReference>
<evidence type="ECO:0000256" key="5">
    <source>
        <dbReference type="ARBA" id="ARBA00022763"/>
    </source>
</evidence>
<dbReference type="Pfam" id="PF00160">
    <property type="entry name" value="Pro_isomerase"/>
    <property type="match status" value="1"/>
</dbReference>
<dbReference type="SUPFAM" id="SSF52980">
    <property type="entry name" value="Restriction endonuclease-like"/>
    <property type="match status" value="1"/>
</dbReference>
<feature type="compositionally biased region" description="Basic residues" evidence="10">
    <location>
        <begin position="1021"/>
        <end position="1047"/>
    </location>
</feature>
<feature type="domain" description="ERCC4" evidence="12">
    <location>
        <begin position="1238"/>
        <end position="1318"/>
    </location>
</feature>
<dbReference type="GO" id="GO:1901255">
    <property type="term" value="P:nucleotide-excision repair involved in interstrand cross-link repair"/>
    <property type="evidence" value="ECO:0007669"/>
    <property type="project" value="TreeGrafter"/>
</dbReference>
<dbReference type="EMBL" id="CAJGYO010000736">
    <property type="protein sequence ID" value="CAD6343302.1"/>
    <property type="molecule type" value="Genomic_DNA"/>
</dbReference>
<keyword evidence="7" id="KW-0238">DNA-binding</keyword>
<feature type="region of interest" description="Disordered" evidence="10">
    <location>
        <begin position="86"/>
        <end position="114"/>
    </location>
</feature>
<evidence type="ECO:0000256" key="2">
    <source>
        <dbReference type="ARBA" id="ARBA00010015"/>
    </source>
</evidence>
<dbReference type="Gene3D" id="2.40.100.10">
    <property type="entry name" value="Cyclophilin-like"/>
    <property type="match status" value="1"/>
</dbReference>
<accession>A0A811SRY3</accession>
<dbReference type="SUPFAM" id="SSF47781">
    <property type="entry name" value="RuvA domain 2-like"/>
    <property type="match status" value="1"/>
</dbReference>
<dbReference type="Gene3D" id="1.10.150.20">
    <property type="entry name" value="5' to 3' exonuclease, C-terminal subdomain"/>
    <property type="match status" value="1"/>
</dbReference>
<keyword evidence="5" id="KW-0227">DNA damage</keyword>
<comment type="caution">
    <text evidence="13">The sequence shown here is derived from an EMBL/GenBank/DDBJ whole genome shotgun (WGS) entry which is preliminary data.</text>
</comment>
<evidence type="ECO:0000256" key="11">
    <source>
        <dbReference type="SAM" id="Phobius"/>
    </source>
</evidence>
<dbReference type="GO" id="GO:0003697">
    <property type="term" value="F:single-stranded DNA binding"/>
    <property type="evidence" value="ECO:0007669"/>
    <property type="project" value="TreeGrafter"/>
</dbReference>
<keyword evidence="6" id="KW-0378">Hydrolase</keyword>
<evidence type="ECO:0000313" key="13">
    <source>
        <dbReference type="EMBL" id="CAD6343302.1"/>
    </source>
</evidence>
<dbReference type="InterPro" id="IPR047520">
    <property type="entry name" value="XPF_nuclease"/>
</dbReference>
<dbReference type="Gene3D" id="3.50.4.10">
    <property type="entry name" value="Hepatocyte Growth Factor"/>
    <property type="match status" value="1"/>
</dbReference>
<dbReference type="InterPro" id="IPR011335">
    <property type="entry name" value="Restrct_endonuc-II-like"/>
</dbReference>
<dbReference type="OrthoDB" id="361020at2759"/>
<feature type="region of interest" description="Disordered" evidence="10">
    <location>
        <begin position="1007"/>
        <end position="1080"/>
    </location>
</feature>
<keyword evidence="11" id="KW-1133">Transmembrane helix</keyword>
<gene>
    <name evidence="13" type="ORF">NCGR_LOCUS67400</name>
</gene>
<sequence>MPRTDACAASSTGTPCHLTVVGFGGADELEGEPGVLGEDMVDAVEERRLEMAQAERVLLHQHHGAPDSALQHRGRRTRLTVVEGVQHGQAGSHEGEGSDAAIARGATSREETDTPTLRRRNFDCDSLLGPEASAAMPALPAFPLTRRPSDARRRGRLVLSLVVLVAFSAAVALAYLSFPSAVRTSPPAAFSAVRAEADCCRGMEGLELWGPAVKWGSDHRLPSAAACCAACKAMCPHPEDGACRCDSWVFCGDERKCKDRLGECWLKKQKDVMAPAVIARGEDVMWTSGLIFGKGEGIVGLETNLGTLHIQLLPGCAPHSVDYFIELLGLRNFVRCRFYRAEGRGNVWDAKGDHEKNAAFGPPYALLQGTLEVDGVPFKEIPREACPSVKRGSVAWVGSGPEFLISLADHEEWRDAYTVFGNVLPKDMAIAEEMALLPTSTDVWSNVTVKVLKDPVYFKKAKAVAFSQAAAAAAAAAMLAFEEQVVADLVEDPNGGLVVLSSGLPLASLAATLLLYLHQTPGDAAGGGCLLVLSAPDPLKARIRRRLQEKLQVHDVPPDLPAQQRASLYASGAALFLSPRALAADLLTSRLLPSRVRALLLLSAHRSTDTSSDAFIARLLRQRNLLPVYAFSDCPHAMVAGFSKAERTMKSLYVRRLHLWPRFHVLAAADLERAPPDVVDVRVPMTPPMRGIQAAVLATMDACLKELRRTNKVDVEDLTVDKGLFKSFDEIVRRQLDPIWYTLGKKTKQLVADLRTLRKLLDYLVRYDAVTYLKYLDTLRVSEGVRSVWILADSSHKIFEHAKRRVYQAARTYGVKVSIDNKGTPTKKRKVAHNTTKKGKETENEDSTVGSYNTQKVNTDVGIVLEEVLEEAPKWKVLWELLQEIAEEQMKSDAGNVHDEDKSDESGIVLVTCKDERTCLQLQECILKGPCQVMQEEWEKYLIEKAELHGLNKKNKRKSEQPKGVGVLDGEVQMGPSESAGPVSISKLETNALLAAASELRNISNEADVSCGSNSSCSKKGAARGKAKGKPKKTTAKRQASNRKNKSKGGNDNSQATDLDSEGQSGKTDEQAEIDASKASTYDASVSASTSNDKFNHSSALGNLANGKPLPPVQFHALDSDQHVLDVWKPSVIIVYHPDITFVREIEVYKAENSSRKLKVYFLFYEDSTEVQKFESSIRRENEAFESLIRQKSLMMIPVDQDGRCIGPTVANEPEPLLCQNSITRKAGGKKAPEKEMQVIVDMREFMSSLPNVLHQKGIRIVPVTLEVGDYVLSPLICVERKSIADLFQSFASGRLYNQVETMARYYKIPVLLIEFSQDKSFSFQSANEIGDDVSPTNIISKLSLLVLHFPRASIIWSRSLHATAEIFMSLKTNQDEPDEKKATRVGVPSEDGIVEDDVRSENYNTSAIEFLRRLPGVTDSNYRAIMDGCNSLSELALLPVERLAELMGGQKAARTLKEFLDAKCPTML</sequence>
<dbReference type="CDD" id="cd20078">
    <property type="entry name" value="XPF_nuclease_XPF_euk"/>
    <property type="match status" value="1"/>
</dbReference>
<proteinExistence type="inferred from homology"/>
<keyword evidence="14" id="KW-1185">Reference proteome</keyword>
<dbReference type="GO" id="GO:0000724">
    <property type="term" value="P:double-strand break repair via homologous recombination"/>
    <property type="evidence" value="ECO:0007669"/>
    <property type="project" value="TreeGrafter"/>
</dbReference>
<dbReference type="GO" id="GO:0003755">
    <property type="term" value="F:peptidyl-prolyl cis-trans isomerase activity"/>
    <property type="evidence" value="ECO:0007669"/>
    <property type="project" value="InterPro"/>
</dbReference>
<feature type="transmembrane region" description="Helical" evidence="11">
    <location>
        <begin position="157"/>
        <end position="178"/>
    </location>
</feature>
<name>A0A811SRY3_9POAL</name>
<dbReference type="GO" id="GO:0000014">
    <property type="term" value="F:single-stranded DNA endodeoxyribonuclease activity"/>
    <property type="evidence" value="ECO:0007669"/>
    <property type="project" value="TreeGrafter"/>
</dbReference>
<comment type="subcellular location">
    <subcellularLocation>
        <location evidence="1">Nucleus</location>
    </subcellularLocation>
</comment>